<dbReference type="InterPro" id="IPR006905">
    <property type="entry name" value="Flavin_halogenase"/>
</dbReference>
<dbReference type="PANTHER" id="PTHR43747:SF4">
    <property type="entry name" value="FLAVIN-DEPENDENT TRYPTOPHAN HALOGENASE"/>
    <property type="match status" value="1"/>
</dbReference>
<evidence type="ECO:0000313" key="1">
    <source>
        <dbReference type="EMBL" id="OWR03854.1"/>
    </source>
</evidence>
<dbReference type="Pfam" id="PF04820">
    <property type="entry name" value="Trp_halogenase"/>
    <property type="match status" value="1"/>
</dbReference>
<proteinExistence type="predicted"/>
<dbReference type="InterPro" id="IPR050816">
    <property type="entry name" value="Flavin-dep_Halogenase_NPB"/>
</dbReference>
<keyword evidence="2" id="KW-1185">Reference proteome</keyword>
<accession>A0A254N8H3</accession>
<evidence type="ECO:0000313" key="2">
    <source>
        <dbReference type="Proteomes" id="UP000197446"/>
    </source>
</evidence>
<evidence type="ECO:0008006" key="3">
    <source>
        <dbReference type="Google" id="ProtNLM"/>
    </source>
</evidence>
<reference evidence="1 2" key="1">
    <citation type="journal article" date="2007" name="Int. J. Syst. Evol. Microbiol.">
        <title>Description of Pelomonas aquatica sp. nov. and Pelomonas puraquae sp. nov., isolated from industrial and haemodialysis water.</title>
        <authorList>
            <person name="Gomila M."/>
            <person name="Bowien B."/>
            <person name="Falsen E."/>
            <person name="Moore E.R."/>
            <person name="Lalucat J."/>
        </authorList>
    </citation>
    <scope>NUCLEOTIDE SEQUENCE [LARGE SCALE GENOMIC DNA]</scope>
    <source>
        <strain evidence="1 2">CCUG 52769</strain>
    </source>
</reference>
<organism evidence="1 2">
    <name type="scientific">Roseateles puraquae</name>
    <dbReference type="NCBI Taxonomy" id="431059"/>
    <lineage>
        <taxon>Bacteria</taxon>
        <taxon>Pseudomonadati</taxon>
        <taxon>Pseudomonadota</taxon>
        <taxon>Betaproteobacteria</taxon>
        <taxon>Burkholderiales</taxon>
        <taxon>Sphaerotilaceae</taxon>
        <taxon>Roseateles</taxon>
    </lineage>
</organism>
<dbReference type="PANTHER" id="PTHR43747">
    <property type="entry name" value="FAD-BINDING PROTEIN"/>
    <property type="match status" value="1"/>
</dbReference>
<gene>
    <name evidence="1" type="ORF">CDO81_11675</name>
</gene>
<comment type="caution">
    <text evidence="1">The sequence shown here is derived from an EMBL/GenBank/DDBJ whole genome shotgun (WGS) entry which is preliminary data.</text>
</comment>
<dbReference type="Pfam" id="PF20043">
    <property type="entry name" value="DUF6445"/>
    <property type="match status" value="1"/>
</dbReference>
<dbReference type="Gene3D" id="3.50.50.60">
    <property type="entry name" value="FAD/NAD(P)-binding domain"/>
    <property type="match status" value="1"/>
</dbReference>
<dbReference type="FunFam" id="3.50.50.60:FF:000280">
    <property type="entry name" value="Tryptophan halogenase"/>
    <property type="match status" value="1"/>
</dbReference>
<dbReference type="InterPro" id="IPR036188">
    <property type="entry name" value="FAD/NAD-bd_sf"/>
</dbReference>
<dbReference type="InterPro" id="IPR045617">
    <property type="entry name" value="DUF6445"/>
</dbReference>
<dbReference type="EMBL" id="NISI01000004">
    <property type="protein sequence ID" value="OWR03854.1"/>
    <property type="molecule type" value="Genomic_DNA"/>
</dbReference>
<protein>
    <recommendedName>
        <fullName evidence="3">Tryptophan halogenase</fullName>
    </recommendedName>
</protein>
<sequence length="749" mass="83538">MTMPTAPKPVRRVVIAGGGTAGWMVAAGLSKCLGQQLDICLIESDEIGTVGVGEATIPTLHLLHEVLDLDEKEFIQATQATFKLGISFENWRDVGQHYFHSFGRTGKGHWTAGFHHFWLEGRQRGLASDYGDYCLELRAALDNRFALLPDNGINYAYHFDATLYGQYLRRYSEALGVRRFEGKIVQVQQATAGGDITGLLLDNGHLLEGDLFIDCTGMRGLLIGQTLGVGYESWSQWLPCDSALAVQTTSVGEPVPYTRSIAHPWGWQWRIPLQHRVGNGIVFSSRHVSDDEAKAALLANVQGDVLRDPRVIRFTPGQRELVWQRNVVAIGLSSGFLEPLESTSIHLIQKGLTRLVELFPADGICQSDVDEYNRQARESIEHIRDFIILHYHVTQRADSEFWRQCRDMEIPASLQHRIQLFRDSARFAPVAGDLFAENSWVQVMMGQGIAPRSHHPITRQMDNASLGDFLGSIRKEVARTTMKLPKHHEFISHFCPAPAPWMNTAADTRGGPRLNINPAAVFETLTLDDGSRVLVVDDFVRDPDALVALAQVQAGAGRFKPVPGHPYPGPRLDLPEPMAGELAEFFEAQVRGALRAGEPLGMSSRFSRVMQDPATLDPRQRLCHRDGSGLQANETIVASVHYLFRDARLGGTVFFRSLMSDADTAQFLRDAGTLDGPAFTERYGIAPGYMTASNRYFEVIGRLPARWNRAVFYDGGVFHTGDIQWAHRDAYLQDPGRLTVNAFFKRRRP</sequence>
<name>A0A254N8H3_9BURK</name>
<dbReference type="AlphaFoldDB" id="A0A254N8H3"/>
<dbReference type="Proteomes" id="UP000197446">
    <property type="component" value="Unassembled WGS sequence"/>
</dbReference>
<dbReference type="GO" id="GO:0004497">
    <property type="term" value="F:monooxygenase activity"/>
    <property type="evidence" value="ECO:0007669"/>
    <property type="project" value="InterPro"/>
</dbReference>
<dbReference type="SUPFAM" id="SSF51905">
    <property type="entry name" value="FAD/NAD(P)-binding domain"/>
    <property type="match status" value="1"/>
</dbReference>